<accession>A0A1F4U6N7</accession>
<evidence type="ECO:0000313" key="2">
    <source>
        <dbReference type="EMBL" id="OGC40572.1"/>
    </source>
</evidence>
<dbReference type="Pfam" id="PF12674">
    <property type="entry name" value="Zn_ribbon_2"/>
    <property type="match status" value="1"/>
</dbReference>
<sequence length="84" mass="9655">MNQVCQSCSMPLRSDYDKGTNADGSKSSEYCKFCFENGKFKDEGITLEQKIEKNIEIAKKMGIDEARARDLAQMTIPKLKRWKK</sequence>
<comment type="caution">
    <text evidence="2">The sequence shown here is derived from an EMBL/GenBank/DDBJ whole genome shotgun (WGS) entry which is preliminary data.</text>
</comment>
<gene>
    <name evidence="2" type="ORF">A2438_06100</name>
</gene>
<reference evidence="2 3" key="1">
    <citation type="journal article" date="2016" name="Nat. Commun.">
        <title>Thousands of microbial genomes shed light on interconnected biogeochemical processes in an aquifer system.</title>
        <authorList>
            <person name="Anantharaman K."/>
            <person name="Brown C.T."/>
            <person name="Hug L.A."/>
            <person name="Sharon I."/>
            <person name="Castelle C.J."/>
            <person name="Probst A.J."/>
            <person name="Thomas B.C."/>
            <person name="Singh A."/>
            <person name="Wilkins M.J."/>
            <person name="Karaoz U."/>
            <person name="Brodie E.L."/>
            <person name="Williams K.H."/>
            <person name="Hubbard S.S."/>
            <person name="Banfield J.F."/>
        </authorList>
    </citation>
    <scope>NUCLEOTIDE SEQUENCE [LARGE SCALE GENOMIC DNA]</scope>
</reference>
<name>A0A1F4U6N7_UNCSA</name>
<organism evidence="2 3">
    <name type="scientific">candidate division WOR-1 bacterium RIFOXYC2_FULL_46_14</name>
    <dbReference type="NCBI Taxonomy" id="1802587"/>
    <lineage>
        <taxon>Bacteria</taxon>
        <taxon>Bacillati</taxon>
        <taxon>Saganbacteria</taxon>
    </lineage>
</organism>
<evidence type="ECO:0000259" key="1">
    <source>
        <dbReference type="Pfam" id="PF12674"/>
    </source>
</evidence>
<dbReference type="InterPro" id="IPR025868">
    <property type="entry name" value="Zn_ribbon_dom_put"/>
</dbReference>
<dbReference type="AlphaFoldDB" id="A0A1F4U6N7"/>
<evidence type="ECO:0000313" key="3">
    <source>
        <dbReference type="Proteomes" id="UP000179242"/>
    </source>
</evidence>
<feature type="domain" description="Putative zinc ribbon" evidence="1">
    <location>
        <begin position="4"/>
        <end position="83"/>
    </location>
</feature>
<dbReference type="Proteomes" id="UP000179242">
    <property type="component" value="Unassembled WGS sequence"/>
</dbReference>
<proteinExistence type="predicted"/>
<dbReference type="EMBL" id="MEUJ01000003">
    <property type="protein sequence ID" value="OGC40572.1"/>
    <property type="molecule type" value="Genomic_DNA"/>
</dbReference>
<protein>
    <recommendedName>
        <fullName evidence="1">Putative zinc ribbon domain-containing protein</fullName>
    </recommendedName>
</protein>